<dbReference type="EMBL" id="JAHESE010000026">
    <property type="protein sequence ID" value="MBT1710772.1"/>
    <property type="molecule type" value="Genomic_DNA"/>
</dbReference>
<comment type="caution">
    <text evidence="1">The sequence shown here is derived from an EMBL/GenBank/DDBJ whole genome shotgun (WGS) entry which is preliminary data.</text>
</comment>
<name>A0AAP2GWK5_9BACT</name>
<dbReference type="Proteomes" id="UP001319080">
    <property type="component" value="Unassembled WGS sequence"/>
</dbReference>
<reference evidence="1 2" key="1">
    <citation type="submission" date="2021-05" db="EMBL/GenBank/DDBJ databases">
        <title>A Polyphasic approach of four new species of the genus Ohtaekwangia: Ohtaekwangia histidinii sp. nov., Ohtaekwangia cretensis sp. nov., Ohtaekwangia indiensis sp. nov., Ohtaekwangia reichenbachii sp. nov. from diverse environment.</title>
        <authorList>
            <person name="Octaviana S."/>
        </authorList>
    </citation>
    <scope>NUCLEOTIDE SEQUENCE [LARGE SCALE GENOMIC DNA]</scope>
    <source>
        <strain evidence="1 2">PWU5</strain>
    </source>
</reference>
<dbReference type="RefSeq" id="WP_254086348.1">
    <property type="nucleotide sequence ID" value="NZ_JAHESE010000026.1"/>
</dbReference>
<dbReference type="AlphaFoldDB" id="A0AAP2GWK5"/>
<proteinExistence type="predicted"/>
<dbReference type="SUPFAM" id="SSF55961">
    <property type="entry name" value="Bet v1-like"/>
    <property type="match status" value="1"/>
</dbReference>
<dbReference type="InterPro" id="IPR023393">
    <property type="entry name" value="START-like_dom_sf"/>
</dbReference>
<evidence type="ECO:0000313" key="1">
    <source>
        <dbReference type="EMBL" id="MBT1710772.1"/>
    </source>
</evidence>
<protein>
    <recommendedName>
        <fullName evidence="3">SRPBCC domain-containing protein</fullName>
    </recommendedName>
</protein>
<accession>A0AAP2GWK5</accession>
<keyword evidence="2" id="KW-1185">Reference proteome</keyword>
<sequence length="168" mass="19204">MEAINKDWSQIKLRINIKTTIEKAYSSWATQQGLEAWFLRKAAATDAQGKNRKTNELLSKDDTYLWTWHGYSDDMKHEGAVLEANGKDKFAFSFSSNCPVTVSIYKEQDEVIVELIEDNIPVDNARIFKHYTSNTMGWTFFLTNLKSVLEGGLDLRNFNPSLKNVITA</sequence>
<dbReference type="Gene3D" id="3.30.530.20">
    <property type="match status" value="1"/>
</dbReference>
<gene>
    <name evidence="1" type="ORF">KK062_21200</name>
</gene>
<organism evidence="1 2">
    <name type="scientific">Dawidia cretensis</name>
    <dbReference type="NCBI Taxonomy" id="2782350"/>
    <lineage>
        <taxon>Bacteria</taxon>
        <taxon>Pseudomonadati</taxon>
        <taxon>Bacteroidota</taxon>
        <taxon>Cytophagia</taxon>
        <taxon>Cytophagales</taxon>
        <taxon>Chryseotaleaceae</taxon>
        <taxon>Dawidia</taxon>
    </lineage>
</organism>
<evidence type="ECO:0008006" key="3">
    <source>
        <dbReference type="Google" id="ProtNLM"/>
    </source>
</evidence>
<evidence type="ECO:0000313" key="2">
    <source>
        <dbReference type="Proteomes" id="UP001319080"/>
    </source>
</evidence>